<proteinExistence type="predicted"/>
<feature type="domain" description="DUF3786" evidence="1">
    <location>
        <begin position="61"/>
        <end position="140"/>
    </location>
</feature>
<dbReference type="Pfam" id="PF12654">
    <property type="entry name" value="DUF3786"/>
    <property type="match status" value="1"/>
</dbReference>
<protein>
    <submittedName>
        <fullName evidence="2">DUF3786 domain-containing protein</fullName>
    </submittedName>
</protein>
<reference evidence="2" key="1">
    <citation type="journal article" date="2020" name="mSystems">
        <title>Genome- and Community-Level Interaction Insights into Carbon Utilization and Element Cycling Functions of Hydrothermarchaeota in Hydrothermal Sediment.</title>
        <authorList>
            <person name="Zhou Z."/>
            <person name="Liu Y."/>
            <person name="Xu W."/>
            <person name="Pan J."/>
            <person name="Luo Z.H."/>
            <person name="Li M."/>
        </authorList>
    </citation>
    <scope>NUCLEOTIDE SEQUENCE [LARGE SCALE GENOMIC DNA]</scope>
    <source>
        <strain evidence="2">SpSt-125</strain>
    </source>
</reference>
<gene>
    <name evidence="2" type="ORF">ENO26_11035</name>
</gene>
<accession>A0A7J2U5S2</accession>
<comment type="caution">
    <text evidence="2">The sequence shown here is derived from an EMBL/GenBank/DDBJ whole genome shotgun (WGS) entry which is preliminary data.</text>
</comment>
<dbReference type="InterPro" id="IPR024264">
    <property type="entry name" value="DUF3786"/>
</dbReference>
<dbReference type="AlphaFoldDB" id="A0A7J2U5S2"/>
<evidence type="ECO:0000259" key="1">
    <source>
        <dbReference type="Pfam" id="PF12654"/>
    </source>
</evidence>
<organism evidence="2">
    <name type="scientific">Ignisphaera aggregans</name>
    <dbReference type="NCBI Taxonomy" id="334771"/>
    <lineage>
        <taxon>Archaea</taxon>
        <taxon>Thermoproteota</taxon>
        <taxon>Thermoprotei</taxon>
        <taxon>Desulfurococcales</taxon>
        <taxon>Desulfurococcaceae</taxon>
        <taxon>Ignisphaera</taxon>
    </lineage>
</organism>
<name>A0A7J2U5S2_9CREN</name>
<sequence>MGRLGFGKSSKRGFFGLVLDLETGAIYDNVLERYLTFKEVAGVYFILSLYPETEDDVGECGELVSLLQIVSEHCLGYPLVRKNVEVFEELFSKDLQLLYKAAELLNYTRIDLGDAAIKVYALPRVLMVLTLWSGEEGIPP</sequence>
<evidence type="ECO:0000313" key="2">
    <source>
        <dbReference type="EMBL" id="HEM68071.1"/>
    </source>
</evidence>
<dbReference type="EMBL" id="DSEU01000078">
    <property type="protein sequence ID" value="HEM68071.1"/>
    <property type="molecule type" value="Genomic_DNA"/>
</dbReference>